<protein>
    <recommendedName>
        <fullName evidence="3">D-xylose 1-dehydrogenase (NADP(+), D-xylono-1,5-lactone-forming)</fullName>
        <ecNumber evidence="3">1.1.1.179</ecNumber>
    </recommendedName>
    <alternativeName>
        <fullName evidence="4">D-xylose-NADP dehydrogenase</fullName>
    </alternativeName>
</protein>
<gene>
    <name evidence="7" type="ORF">TSOC_007457</name>
</gene>
<dbReference type="OrthoDB" id="2129491at2759"/>
<keyword evidence="2" id="KW-0560">Oxidoreductase</keyword>
<dbReference type="AlphaFoldDB" id="A0A2J8A0Z5"/>
<evidence type="ECO:0000256" key="3">
    <source>
        <dbReference type="ARBA" id="ARBA00038984"/>
    </source>
</evidence>
<evidence type="ECO:0000256" key="5">
    <source>
        <dbReference type="ARBA" id="ARBA00049233"/>
    </source>
</evidence>
<accession>A0A2J8A0Z5</accession>
<dbReference type="GO" id="GO:0000166">
    <property type="term" value="F:nucleotide binding"/>
    <property type="evidence" value="ECO:0007669"/>
    <property type="project" value="InterPro"/>
</dbReference>
<evidence type="ECO:0000259" key="6">
    <source>
        <dbReference type="Pfam" id="PF01408"/>
    </source>
</evidence>
<evidence type="ECO:0000313" key="7">
    <source>
        <dbReference type="EMBL" id="PNH06190.1"/>
    </source>
</evidence>
<dbReference type="InterPro" id="IPR050984">
    <property type="entry name" value="Gfo/Idh/MocA_domain"/>
</dbReference>
<evidence type="ECO:0000313" key="8">
    <source>
        <dbReference type="Proteomes" id="UP000236333"/>
    </source>
</evidence>
<dbReference type="Gene3D" id="3.30.360.10">
    <property type="entry name" value="Dihydrodipicolinate Reductase, domain 2"/>
    <property type="match status" value="1"/>
</dbReference>
<comment type="catalytic activity">
    <reaction evidence="5">
        <text>D-xylose + NADP(+) = D-xylono-1,5-lactone + NADPH + H(+)</text>
        <dbReference type="Rhea" id="RHEA:22000"/>
        <dbReference type="ChEBI" id="CHEBI:15378"/>
        <dbReference type="ChEBI" id="CHEBI:15867"/>
        <dbReference type="ChEBI" id="CHEBI:53455"/>
        <dbReference type="ChEBI" id="CHEBI:57783"/>
        <dbReference type="ChEBI" id="CHEBI:58349"/>
        <dbReference type="EC" id="1.1.1.179"/>
    </reaction>
</comment>
<dbReference type="EMBL" id="PGGS01000252">
    <property type="protein sequence ID" value="PNH06190.1"/>
    <property type="molecule type" value="Genomic_DNA"/>
</dbReference>
<dbReference type="InterPro" id="IPR036291">
    <property type="entry name" value="NAD(P)-bd_dom_sf"/>
</dbReference>
<evidence type="ECO:0000256" key="4">
    <source>
        <dbReference type="ARBA" id="ARBA00042988"/>
    </source>
</evidence>
<comment type="similarity">
    <text evidence="1">Belongs to the Gfo/Idh/MocA family.</text>
</comment>
<dbReference type="SUPFAM" id="SSF51735">
    <property type="entry name" value="NAD(P)-binding Rossmann-fold domains"/>
    <property type="match status" value="1"/>
</dbReference>
<feature type="domain" description="Gfo/Idh/MocA-like oxidoreductase N-terminal" evidence="6">
    <location>
        <begin position="32"/>
        <end position="137"/>
    </location>
</feature>
<sequence length="504" mass="52257">MAPMPVFLDVGQLSRITNFIGLGGQPKAQQPVRIGVLGASQVATYAMLWPARRVPQAEVVAVAARDGIRARKYAKQHGIPRSWGSYEALLADPEVDAVYVGLPNGLHGQWATAALRAGKHVLCEKPFAANEQEASTIAPAPQPVALEQAMGPSEAAGALHGDFSTSHQRPPQAWLDPDCLAAAVAFMEAHPGNMFGSHGPTLAALEAHSAPQLPLMRPHQLVAAVEGLAALAHCPGRAWRRAALAAVGGVVARLSVAEVGRLLQVVDAAMSGSLRWLAPAPPAGSAAAPPAASPDVRATFRASLQHEGLMPISTIDVVGDRGRLHCSNFIMPVFGHVLRLTTTAPAAEAAGGSGAAAPAPGANPAAPAAAAATTTTVMRVYGSGESTYHYQLSRFVRDVRAVQAAGARGEAAEQQEEAGADAGALFASATRLRPPTLLAGLLAEDEADAVANMALVDAVYRAAGLAPRLPSAQALEQQKQQKQREQLEQAARLAVAEQRRLADG</sequence>
<name>A0A2J8A0Z5_9CHLO</name>
<proteinExistence type="inferred from homology"/>
<dbReference type="PANTHER" id="PTHR22604:SF105">
    <property type="entry name" value="TRANS-1,2-DIHYDROBENZENE-1,2-DIOL DEHYDROGENASE"/>
    <property type="match status" value="1"/>
</dbReference>
<organism evidence="7 8">
    <name type="scientific">Tetrabaena socialis</name>
    <dbReference type="NCBI Taxonomy" id="47790"/>
    <lineage>
        <taxon>Eukaryota</taxon>
        <taxon>Viridiplantae</taxon>
        <taxon>Chlorophyta</taxon>
        <taxon>core chlorophytes</taxon>
        <taxon>Chlorophyceae</taxon>
        <taxon>CS clade</taxon>
        <taxon>Chlamydomonadales</taxon>
        <taxon>Tetrabaenaceae</taxon>
        <taxon>Tetrabaena</taxon>
    </lineage>
</organism>
<dbReference type="InterPro" id="IPR000683">
    <property type="entry name" value="Gfo/Idh/MocA-like_OxRdtase_N"/>
</dbReference>
<dbReference type="Gene3D" id="3.40.50.720">
    <property type="entry name" value="NAD(P)-binding Rossmann-like Domain"/>
    <property type="match status" value="1"/>
</dbReference>
<comment type="caution">
    <text evidence="7">The sequence shown here is derived from an EMBL/GenBank/DDBJ whole genome shotgun (WGS) entry which is preliminary data.</text>
</comment>
<dbReference type="EC" id="1.1.1.179" evidence="3"/>
<reference evidence="7 8" key="1">
    <citation type="journal article" date="2017" name="Mol. Biol. Evol.">
        <title>The 4-celled Tetrabaena socialis nuclear genome reveals the essential components for genetic control of cell number at the origin of multicellularity in the volvocine lineage.</title>
        <authorList>
            <person name="Featherston J."/>
            <person name="Arakaki Y."/>
            <person name="Hanschen E.R."/>
            <person name="Ferris P.J."/>
            <person name="Michod R.E."/>
            <person name="Olson B.J.S.C."/>
            <person name="Nozaki H."/>
            <person name="Durand P.M."/>
        </authorList>
    </citation>
    <scope>NUCLEOTIDE SEQUENCE [LARGE SCALE GENOMIC DNA]</scope>
    <source>
        <strain evidence="7 8">NIES-571</strain>
    </source>
</reference>
<dbReference type="PANTHER" id="PTHR22604">
    <property type="entry name" value="OXIDOREDUCTASES"/>
    <property type="match status" value="1"/>
</dbReference>
<evidence type="ECO:0000256" key="1">
    <source>
        <dbReference type="ARBA" id="ARBA00010928"/>
    </source>
</evidence>
<dbReference type="Proteomes" id="UP000236333">
    <property type="component" value="Unassembled WGS sequence"/>
</dbReference>
<dbReference type="GO" id="GO:0047837">
    <property type="term" value="F:D-xylose 1-dehydrogenase (NADP+) activity"/>
    <property type="evidence" value="ECO:0007669"/>
    <property type="project" value="UniProtKB-EC"/>
</dbReference>
<evidence type="ECO:0000256" key="2">
    <source>
        <dbReference type="ARBA" id="ARBA00023002"/>
    </source>
</evidence>
<keyword evidence="8" id="KW-1185">Reference proteome</keyword>
<dbReference type="Pfam" id="PF01408">
    <property type="entry name" value="GFO_IDH_MocA"/>
    <property type="match status" value="1"/>
</dbReference>